<dbReference type="InterPro" id="IPR005123">
    <property type="entry name" value="Oxoglu/Fe-dep_dioxygenase_dom"/>
</dbReference>
<comment type="caution">
    <text evidence="7">Lacks conserved residue(s) required for the propagation of feature annotation.</text>
</comment>
<evidence type="ECO:0000256" key="4">
    <source>
        <dbReference type="ARBA" id="ARBA00022964"/>
    </source>
</evidence>
<evidence type="ECO:0000256" key="7">
    <source>
        <dbReference type="HAMAP-Rule" id="MF_00657"/>
    </source>
</evidence>
<dbReference type="RefSeq" id="WP_045831237.1">
    <property type="nucleotide sequence ID" value="NZ_JZRB01000060.1"/>
</dbReference>
<dbReference type="HAMAP" id="MF_00657">
    <property type="entry name" value="Hydroxyl_YbiX"/>
    <property type="match status" value="1"/>
</dbReference>
<evidence type="ECO:0000256" key="3">
    <source>
        <dbReference type="ARBA" id="ARBA00022896"/>
    </source>
</evidence>
<dbReference type="Gene3D" id="4.10.860.20">
    <property type="entry name" value="Rabenosyn, Rab binding domain"/>
    <property type="match status" value="1"/>
</dbReference>
<dbReference type="GO" id="GO:0016706">
    <property type="term" value="F:2-oxoglutarate-dependent dioxygenase activity"/>
    <property type="evidence" value="ECO:0007669"/>
    <property type="project" value="UniProtKB-UniRule"/>
</dbReference>
<dbReference type="SMART" id="SM00702">
    <property type="entry name" value="P4Hc"/>
    <property type="match status" value="1"/>
</dbReference>
<keyword evidence="2" id="KW-0479">Metal-binding</keyword>
<dbReference type="PANTHER" id="PTHR41536:SF1">
    <property type="entry name" value="PKHD-TYPE HYDROXYLASE YBIX"/>
    <property type="match status" value="1"/>
</dbReference>
<dbReference type="PROSITE" id="PS51471">
    <property type="entry name" value="FE2OG_OXY"/>
    <property type="match status" value="1"/>
</dbReference>
<reference evidence="9 10" key="1">
    <citation type="submission" date="2015-03" db="EMBL/GenBank/DDBJ databases">
        <title>Draft genome sequence of Luteibacter yeojuensis strain SU11.</title>
        <authorList>
            <person name="Sulaiman J."/>
            <person name="Priya K."/>
            <person name="Chan K.-G."/>
        </authorList>
    </citation>
    <scope>NUCLEOTIDE SEQUENCE [LARGE SCALE GENOMIC DNA]</scope>
    <source>
        <strain evidence="9 10">SU11</strain>
    </source>
</reference>
<dbReference type="Gene3D" id="2.60.120.620">
    <property type="entry name" value="q2cbj1_9rhob like domain"/>
    <property type="match status" value="1"/>
</dbReference>
<feature type="domain" description="Fe2OG dioxygenase" evidence="8">
    <location>
        <begin position="63"/>
        <end position="165"/>
    </location>
</feature>
<sequence>MLLQIEDVLSADDLAAIHDRLAAAHWIGGEVAAVDPIGRELGETLIERLRVHPAFFAATLPLRTSPPLFRRSPQGEGGGTRVDAAIRHDGLTSPPLAVRTDVVAMVFLSDPDTYEGGELIVDDAYGTHAVKAPAGHIAVFAGDSPYRIAPVTRGARASCVLWVQSMVPSAAHRRILFDMDVSIQALTAANGDRDALVRLTGVYHNLLREWSRT</sequence>
<dbReference type="NCBIfam" id="NF003974">
    <property type="entry name" value="PRK05467.1-3"/>
    <property type="match status" value="1"/>
</dbReference>
<keyword evidence="4 7" id="KW-0223">Dioxygenase</keyword>
<evidence type="ECO:0000256" key="5">
    <source>
        <dbReference type="ARBA" id="ARBA00023002"/>
    </source>
</evidence>
<dbReference type="AlphaFoldDB" id="A0A0F3K4G1"/>
<dbReference type="GO" id="GO:0031418">
    <property type="term" value="F:L-ascorbic acid binding"/>
    <property type="evidence" value="ECO:0007669"/>
    <property type="project" value="UniProtKB-KW"/>
</dbReference>
<dbReference type="InterPro" id="IPR023550">
    <property type="entry name" value="PKHD_hydroxylase"/>
</dbReference>
<evidence type="ECO:0000256" key="6">
    <source>
        <dbReference type="ARBA" id="ARBA00023004"/>
    </source>
</evidence>
<comment type="cofactor">
    <cofactor evidence="1">
        <name>L-ascorbate</name>
        <dbReference type="ChEBI" id="CHEBI:38290"/>
    </cofactor>
</comment>
<name>A0A0F3K4G1_9GAMM</name>
<dbReference type="Proteomes" id="UP000033651">
    <property type="component" value="Unassembled WGS sequence"/>
</dbReference>
<evidence type="ECO:0000313" key="9">
    <source>
        <dbReference type="EMBL" id="KJV26140.1"/>
    </source>
</evidence>
<evidence type="ECO:0000256" key="2">
    <source>
        <dbReference type="ARBA" id="ARBA00022723"/>
    </source>
</evidence>
<accession>A0A0F3K4G1</accession>
<protein>
    <recommendedName>
        <fullName evidence="8">Fe2OG dioxygenase domain-containing protein</fullName>
    </recommendedName>
</protein>
<dbReference type="NCBIfam" id="NF003975">
    <property type="entry name" value="PRK05467.1-4"/>
    <property type="match status" value="1"/>
</dbReference>
<dbReference type="GO" id="GO:0006974">
    <property type="term" value="P:DNA damage response"/>
    <property type="evidence" value="ECO:0007669"/>
    <property type="project" value="TreeGrafter"/>
</dbReference>
<dbReference type="InterPro" id="IPR041097">
    <property type="entry name" value="PKHD_C"/>
</dbReference>
<organism evidence="9 10">
    <name type="scientific">Luteibacter yeojuensis</name>
    <dbReference type="NCBI Taxonomy" id="345309"/>
    <lineage>
        <taxon>Bacteria</taxon>
        <taxon>Pseudomonadati</taxon>
        <taxon>Pseudomonadota</taxon>
        <taxon>Gammaproteobacteria</taxon>
        <taxon>Lysobacterales</taxon>
        <taxon>Rhodanobacteraceae</taxon>
        <taxon>Luteibacter</taxon>
    </lineage>
</organism>
<keyword evidence="10" id="KW-1185">Reference proteome</keyword>
<dbReference type="InterPro" id="IPR006620">
    <property type="entry name" value="Pro_4_hyd_alph"/>
</dbReference>
<dbReference type="PANTHER" id="PTHR41536">
    <property type="entry name" value="PKHD-TYPE HYDROXYLASE YBIX"/>
    <property type="match status" value="1"/>
</dbReference>
<feature type="binding site" evidence="7">
    <location>
        <position position="156"/>
    </location>
    <ligand>
        <name>2-oxoglutarate</name>
        <dbReference type="ChEBI" id="CHEBI:16810"/>
    </ligand>
</feature>
<dbReference type="Pfam" id="PF18331">
    <property type="entry name" value="PKHD_C"/>
    <property type="match status" value="1"/>
</dbReference>
<dbReference type="GO" id="GO:0006879">
    <property type="term" value="P:intracellular iron ion homeostasis"/>
    <property type="evidence" value="ECO:0007669"/>
    <property type="project" value="TreeGrafter"/>
</dbReference>
<comment type="caution">
    <text evidence="9">The sequence shown here is derived from an EMBL/GenBank/DDBJ whole genome shotgun (WGS) entry which is preliminary data.</text>
</comment>
<keyword evidence="6" id="KW-0408">Iron</keyword>
<dbReference type="PATRIC" id="fig|345309.4.peg.3688"/>
<evidence type="ECO:0000256" key="1">
    <source>
        <dbReference type="ARBA" id="ARBA00001961"/>
    </source>
</evidence>
<evidence type="ECO:0000259" key="8">
    <source>
        <dbReference type="PROSITE" id="PS51471"/>
    </source>
</evidence>
<dbReference type="EMBL" id="JZRB01000060">
    <property type="protein sequence ID" value="KJV26140.1"/>
    <property type="molecule type" value="Genomic_DNA"/>
</dbReference>
<dbReference type="OrthoDB" id="9812472at2"/>
<gene>
    <name evidence="9" type="ORF">VI08_19125</name>
</gene>
<keyword evidence="3" id="KW-0847">Vitamin C</keyword>
<proteinExistence type="inferred from homology"/>
<evidence type="ECO:0000313" key="10">
    <source>
        <dbReference type="Proteomes" id="UP000033651"/>
    </source>
</evidence>
<keyword evidence="5 7" id="KW-0560">Oxidoreductase</keyword>
<dbReference type="GO" id="GO:0005506">
    <property type="term" value="F:iron ion binding"/>
    <property type="evidence" value="ECO:0007669"/>
    <property type="project" value="InterPro"/>
</dbReference>